<keyword evidence="4" id="KW-0325">Glycoprotein</keyword>
<dbReference type="PRINTS" id="PR01185">
    <property type="entry name" value="INTEGRINA"/>
</dbReference>
<evidence type="ECO:0000256" key="4">
    <source>
        <dbReference type="ARBA" id="ARBA00023180"/>
    </source>
</evidence>
<dbReference type="PANTHER" id="PTHR23221">
    <property type="entry name" value="GLYCOSYLPHOSPHATIDYLINOSITOL PHOSPHOLIPASE D"/>
    <property type="match status" value="1"/>
</dbReference>
<name>A0ABP8QHT9_9ACTN</name>
<feature type="signal peptide" evidence="5">
    <location>
        <begin position="1"/>
        <end position="32"/>
    </location>
</feature>
<dbReference type="InterPro" id="IPR000413">
    <property type="entry name" value="Integrin_alpha"/>
</dbReference>
<dbReference type="SMART" id="SM00191">
    <property type="entry name" value="Int_alpha"/>
    <property type="match status" value="7"/>
</dbReference>
<keyword evidence="1 5" id="KW-0732">Signal</keyword>
<evidence type="ECO:0000313" key="7">
    <source>
        <dbReference type="Proteomes" id="UP001500503"/>
    </source>
</evidence>
<dbReference type="InterPro" id="IPR028994">
    <property type="entry name" value="Integrin_alpha_N"/>
</dbReference>
<gene>
    <name evidence="6" type="ORF">GCM10023191_054800</name>
</gene>
<feature type="chain" id="PRO_5047324488" evidence="5">
    <location>
        <begin position="33"/>
        <end position="515"/>
    </location>
</feature>
<keyword evidence="3" id="KW-0378">Hydrolase</keyword>
<evidence type="ECO:0000256" key="5">
    <source>
        <dbReference type="SAM" id="SignalP"/>
    </source>
</evidence>
<dbReference type="PROSITE" id="PS51470">
    <property type="entry name" value="FG_GAP"/>
    <property type="match status" value="3"/>
</dbReference>
<evidence type="ECO:0000256" key="1">
    <source>
        <dbReference type="ARBA" id="ARBA00022729"/>
    </source>
</evidence>
<comment type="caution">
    <text evidence="6">The sequence shown here is derived from an EMBL/GenBank/DDBJ whole genome shotgun (WGS) entry which is preliminary data.</text>
</comment>
<dbReference type="SUPFAM" id="SSF69318">
    <property type="entry name" value="Integrin alpha N-terminal domain"/>
    <property type="match status" value="2"/>
</dbReference>
<dbReference type="PANTHER" id="PTHR23221:SF7">
    <property type="entry name" value="PHOSPHATIDYLINOSITOL-GLYCAN-SPECIFIC PHOSPHOLIPASE D"/>
    <property type="match status" value="1"/>
</dbReference>
<evidence type="ECO:0000256" key="3">
    <source>
        <dbReference type="ARBA" id="ARBA00022801"/>
    </source>
</evidence>
<dbReference type="Gene3D" id="2.130.10.130">
    <property type="entry name" value="Integrin alpha, N-terminal"/>
    <property type="match status" value="4"/>
</dbReference>
<keyword evidence="7" id="KW-1185">Reference proteome</keyword>
<evidence type="ECO:0000313" key="6">
    <source>
        <dbReference type="EMBL" id="GAA4502772.1"/>
    </source>
</evidence>
<dbReference type="Pfam" id="PF01839">
    <property type="entry name" value="FG-GAP"/>
    <property type="match status" value="6"/>
</dbReference>
<keyword evidence="2" id="KW-0677">Repeat</keyword>
<dbReference type="Proteomes" id="UP001500503">
    <property type="component" value="Unassembled WGS sequence"/>
</dbReference>
<sequence length="515" mass="51376">MKVRVFSRALAVTAVTALGAAGMAGVAGTAHASALPSTAQAAVKAAPAGAKPYDFNGDGYSDLALGSPYGTVGSATTAGFVTIVYGSASGPNTAKKQIISQSTASVPGVVENADHFGFSVTSFDYDEDGYADLLVGAPDEDTTDGTNAGSETILWGSSSGLSGTDSQAIAEPDSPGANHRFGYALVAADFDGDGHTDWVDATPGVQAFYPFRNPGPAAVAAKSTSAHPGRALPSAPQRQTVRRANKGVKAAADTAYTGMVLAAGDIDGDGKPDLAVGWQDTDDPTSGFGVWHNFSDTEIPFANEAITNVTSLAVGDFDGDGYGDIAVGSADESNGVGGNVTVYKGDATVSLGTTSTITQDSDGVPDTAAAGDRFGYSLAAGDVNKDGKADLAVGTPYKTVSSQSHAGEFFLLYGSASGLPGAASQVISQDTTGVPGASEADDELGWTVNVTDVNNDGYADVIGGAPKENGTDGAVVYMPGSGTGLTATGSQGWGAGTLGITGLDAQVGVRQGRDG</sequence>
<dbReference type="InterPro" id="IPR013517">
    <property type="entry name" value="FG-GAP"/>
</dbReference>
<organism evidence="6 7">
    <name type="scientific">Actinoallomurus oryzae</name>
    <dbReference type="NCBI Taxonomy" id="502180"/>
    <lineage>
        <taxon>Bacteria</taxon>
        <taxon>Bacillati</taxon>
        <taxon>Actinomycetota</taxon>
        <taxon>Actinomycetes</taxon>
        <taxon>Streptosporangiales</taxon>
        <taxon>Thermomonosporaceae</taxon>
        <taxon>Actinoallomurus</taxon>
    </lineage>
</organism>
<evidence type="ECO:0000256" key="2">
    <source>
        <dbReference type="ARBA" id="ARBA00022737"/>
    </source>
</evidence>
<dbReference type="RefSeq" id="WP_345468761.1">
    <property type="nucleotide sequence ID" value="NZ_BAABHF010000028.1"/>
</dbReference>
<protein>
    <submittedName>
        <fullName evidence="6">FG-GAP-like repeat-containing protein</fullName>
    </submittedName>
</protein>
<accession>A0ABP8QHT9</accession>
<dbReference type="InterPro" id="IPR013519">
    <property type="entry name" value="Int_alpha_beta-p"/>
</dbReference>
<proteinExistence type="predicted"/>
<reference evidence="7" key="1">
    <citation type="journal article" date="2019" name="Int. J. Syst. Evol. Microbiol.">
        <title>The Global Catalogue of Microorganisms (GCM) 10K type strain sequencing project: providing services to taxonomists for standard genome sequencing and annotation.</title>
        <authorList>
            <consortium name="The Broad Institute Genomics Platform"/>
            <consortium name="The Broad Institute Genome Sequencing Center for Infectious Disease"/>
            <person name="Wu L."/>
            <person name="Ma J."/>
        </authorList>
    </citation>
    <scope>NUCLEOTIDE SEQUENCE [LARGE SCALE GENOMIC DNA]</scope>
    <source>
        <strain evidence="7">JCM 17933</strain>
    </source>
</reference>
<dbReference type="EMBL" id="BAABHF010000028">
    <property type="protein sequence ID" value="GAA4502772.1"/>
    <property type="molecule type" value="Genomic_DNA"/>
</dbReference>